<dbReference type="Proteomes" id="UP001149090">
    <property type="component" value="Unassembled WGS sequence"/>
</dbReference>
<dbReference type="GO" id="GO:0000062">
    <property type="term" value="F:fatty-acyl-CoA binding"/>
    <property type="evidence" value="ECO:0007669"/>
    <property type="project" value="InterPro"/>
</dbReference>
<accession>A0A9Q0LV38</accession>
<dbReference type="GO" id="GO:0006631">
    <property type="term" value="P:fatty acid metabolic process"/>
    <property type="evidence" value="ECO:0007669"/>
    <property type="project" value="TreeGrafter"/>
</dbReference>
<dbReference type="PROSITE" id="PS51228">
    <property type="entry name" value="ACB_2"/>
    <property type="match status" value="1"/>
</dbReference>
<dbReference type="PRINTS" id="PR00689">
    <property type="entry name" value="ACOABINDINGP"/>
</dbReference>
<dbReference type="InterPro" id="IPR014352">
    <property type="entry name" value="FERM/acyl-CoA-bd_prot_sf"/>
</dbReference>
<dbReference type="Pfam" id="PF00887">
    <property type="entry name" value="ACBP"/>
    <property type="match status" value="1"/>
</dbReference>
<organism evidence="4 5">
    <name type="scientific">Anaeramoeba ignava</name>
    <name type="common">Anaerobic marine amoeba</name>
    <dbReference type="NCBI Taxonomy" id="1746090"/>
    <lineage>
        <taxon>Eukaryota</taxon>
        <taxon>Metamonada</taxon>
        <taxon>Anaeramoebidae</taxon>
        <taxon>Anaeramoeba</taxon>
    </lineage>
</organism>
<dbReference type="EMBL" id="JAPDFW010000055">
    <property type="protein sequence ID" value="KAJ5077993.1"/>
    <property type="molecule type" value="Genomic_DNA"/>
</dbReference>
<dbReference type="PANTHER" id="PTHR23310">
    <property type="entry name" value="ACYL-COA-BINDING PROTEIN, ACBP"/>
    <property type="match status" value="1"/>
</dbReference>
<keyword evidence="5" id="KW-1185">Reference proteome</keyword>
<dbReference type="AlphaFoldDB" id="A0A9Q0LV38"/>
<evidence type="ECO:0000313" key="4">
    <source>
        <dbReference type="EMBL" id="KAJ5077993.1"/>
    </source>
</evidence>
<evidence type="ECO:0000259" key="3">
    <source>
        <dbReference type="PROSITE" id="PS51228"/>
    </source>
</evidence>
<comment type="caution">
    <text evidence="4">The sequence shown here is derived from an EMBL/GenBank/DDBJ whole genome shotgun (WGS) entry which is preliminary data.</text>
</comment>
<protein>
    <recommendedName>
        <fullName evidence="3">ACB domain-containing protein</fullName>
    </recommendedName>
</protein>
<name>A0A9Q0LV38_ANAIG</name>
<sequence>MEEQFKTAAEEVKKLPKKPTDKELLKLYGLYKQVVVGDVNTSKPGVFSPKERAKWDSWNSFKGTSKDDAMKQYIDLVEELKKKY</sequence>
<proteinExistence type="inferred from homology"/>
<evidence type="ECO:0000313" key="5">
    <source>
        <dbReference type="Proteomes" id="UP001149090"/>
    </source>
</evidence>
<dbReference type="Gene3D" id="1.20.80.10">
    <property type="match status" value="1"/>
</dbReference>
<dbReference type="PANTHER" id="PTHR23310:SF62">
    <property type="entry name" value="ACYL-COA BINDING PROTEIN 1, ISOFORM A"/>
    <property type="match status" value="1"/>
</dbReference>
<evidence type="ECO:0000256" key="1">
    <source>
        <dbReference type="ARBA" id="ARBA00005567"/>
    </source>
</evidence>
<keyword evidence="2" id="KW-0446">Lipid-binding</keyword>
<gene>
    <name evidence="4" type="ORF">M0811_05250</name>
</gene>
<dbReference type="OMA" id="RYKFEAW"/>
<dbReference type="OrthoDB" id="346910at2759"/>
<feature type="domain" description="ACB" evidence="3">
    <location>
        <begin position="1"/>
        <end position="84"/>
    </location>
</feature>
<dbReference type="SUPFAM" id="SSF47027">
    <property type="entry name" value="Acyl-CoA binding protein"/>
    <property type="match status" value="1"/>
</dbReference>
<evidence type="ECO:0000256" key="2">
    <source>
        <dbReference type="ARBA" id="ARBA00023121"/>
    </source>
</evidence>
<dbReference type="InterPro" id="IPR035984">
    <property type="entry name" value="Acyl-CoA-binding_sf"/>
</dbReference>
<reference evidence="4" key="1">
    <citation type="submission" date="2022-10" db="EMBL/GenBank/DDBJ databases">
        <title>Novel sulphate-reducing endosymbionts in the free-living metamonad Anaeramoeba.</title>
        <authorList>
            <person name="Jerlstrom-Hultqvist J."/>
            <person name="Cepicka I."/>
            <person name="Gallot-Lavallee L."/>
            <person name="Salas-Leiva D."/>
            <person name="Curtis B.A."/>
            <person name="Zahonova K."/>
            <person name="Pipaliya S."/>
            <person name="Dacks J."/>
            <person name="Roger A.J."/>
        </authorList>
    </citation>
    <scope>NUCLEOTIDE SEQUENCE</scope>
    <source>
        <strain evidence="4">BMAN</strain>
    </source>
</reference>
<comment type="similarity">
    <text evidence="1">Belongs to the ACBP family.</text>
</comment>
<dbReference type="InterPro" id="IPR000582">
    <property type="entry name" value="Acyl-CoA-binding_protein"/>
</dbReference>
<dbReference type="FunFam" id="1.20.80.10:FF:000010">
    <property type="entry name" value="Acyl-CoA-binding domain-containing protein 5"/>
    <property type="match status" value="1"/>
</dbReference>